<dbReference type="PANTHER" id="PTHR36923">
    <property type="entry name" value="FERREDOXIN"/>
    <property type="match status" value="1"/>
</dbReference>
<keyword evidence="5 8" id="KW-0408">Iron</keyword>
<dbReference type="InterPro" id="IPR001080">
    <property type="entry name" value="3Fe4S_ferredoxin"/>
</dbReference>
<comment type="function">
    <text evidence="8">Ferredoxins are iron-sulfur proteins that transfer electrons in a wide variety of metabolic reactions.</text>
</comment>
<dbReference type="PROSITE" id="PS51379">
    <property type="entry name" value="4FE4S_FER_2"/>
    <property type="match status" value="1"/>
</dbReference>
<dbReference type="SUPFAM" id="SSF54862">
    <property type="entry name" value="4Fe-4S ferredoxins"/>
    <property type="match status" value="1"/>
</dbReference>
<evidence type="ECO:0000313" key="10">
    <source>
        <dbReference type="EMBL" id="NEK86017.1"/>
    </source>
</evidence>
<keyword evidence="7" id="KW-0003">3Fe-4S</keyword>
<protein>
    <recommendedName>
        <fullName evidence="8">Ferredoxin</fullName>
    </recommendedName>
</protein>
<proteinExistence type="predicted"/>
<dbReference type="RefSeq" id="WP_116450891.1">
    <property type="nucleotide sequence ID" value="NZ_JAAGWG010000012.1"/>
</dbReference>
<evidence type="ECO:0000256" key="4">
    <source>
        <dbReference type="ARBA" id="ARBA00022982"/>
    </source>
</evidence>
<comment type="cofactor">
    <cofactor evidence="1">
        <name>[3Fe-4S] cluster</name>
        <dbReference type="ChEBI" id="CHEBI:21137"/>
    </cofactor>
</comment>
<reference evidence="10 11" key="1">
    <citation type="submission" date="2019-12" db="EMBL/GenBank/DDBJ databases">
        <title>the WGS of Blastococcus saxobsidens 67B17.</title>
        <authorList>
            <person name="Jiang Z."/>
        </authorList>
    </citation>
    <scope>NUCLEOTIDE SEQUENCE [LARGE SCALE GENOMIC DNA]</scope>
    <source>
        <strain evidence="10 11">67B17</strain>
    </source>
</reference>
<dbReference type="PANTHER" id="PTHR36923:SF3">
    <property type="entry name" value="FERREDOXIN"/>
    <property type="match status" value="1"/>
</dbReference>
<evidence type="ECO:0000256" key="1">
    <source>
        <dbReference type="ARBA" id="ARBA00001927"/>
    </source>
</evidence>
<keyword evidence="3 8" id="KW-0479">Metal-binding</keyword>
<evidence type="ECO:0000256" key="7">
    <source>
        <dbReference type="ARBA" id="ARBA00023291"/>
    </source>
</evidence>
<sequence>MRIVLDENKCSSLGMCESVAPNFFEVGDDGALNLLNPTPPEDRRALMEEAVAACPTSALSIEE</sequence>
<evidence type="ECO:0000256" key="3">
    <source>
        <dbReference type="ARBA" id="ARBA00022723"/>
    </source>
</evidence>
<comment type="caution">
    <text evidence="10">The sequence shown here is derived from an EMBL/GenBank/DDBJ whole genome shotgun (WGS) entry which is preliminary data.</text>
</comment>
<gene>
    <name evidence="10" type="ORF">GCU60_09610</name>
</gene>
<dbReference type="Proteomes" id="UP000479241">
    <property type="component" value="Unassembled WGS sequence"/>
</dbReference>
<keyword evidence="2 8" id="KW-0813">Transport</keyword>
<feature type="domain" description="4Fe-4S ferredoxin-type" evidence="9">
    <location>
        <begin position="1"/>
        <end position="29"/>
    </location>
</feature>
<evidence type="ECO:0000256" key="8">
    <source>
        <dbReference type="RuleBase" id="RU368020"/>
    </source>
</evidence>
<dbReference type="GO" id="GO:0009055">
    <property type="term" value="F:electron transfer activity"/>
    <property type="evidence" value="ECO:0007669"/>
    <property type="project" value="UniProtKB-UniRule"/>
</dbReference>
<evidence type="ECO:0000256" key="5">
    <source>
        <dbReference type="ARBA" id="ARBA00023004"/>
    </source>
</evidence>
<dbReference type="GO" id="GO:0051538">
    <property type="term" value="F:3 iron, 4 sulfur cluster binding"/>
    <property type="evidence" value="ECO:0007669"/>
    <property type="project" value="UniProtKB-KW"/>
</dbReference>
<evidence type="ECO:0000259" key="9">
    <source>
        <dbReference type="PROSITE" id="PS51379"/>
    </source>
</evidence>
<accession>A0A6L9W1N1</accession>
<dbReference type="Pfam" id="PF13370">
    <property type="entry name" value="Fer4_13"/>
    <property type="match status" value="1"/>
</dbReference>
<keyword evidence="6 8" id="KW-0411">Iron-sulfur</keyword>
<evidence type="ECO:0000256" key="6">
    <source>
        <dbReference type="ARBA" id="ARBA00023014"/>
    </source>
</evidence>
<dbReference type="GO" id="GO:0005506">
    <property type="term" value="F:iron ion binding"/>
    <property type="evidence" value="ECO:0007669"/>
    <property type="project" value="UniProtKB-UniRule"/>
</dbReference>
<dbReference type="InterPro" id="IPR017896">
    <property type="entry name" value="4Fe4S_Fe-S-bd"/>
</dbReference>
<evidence type="ECO:0000256" key="2">
    <source>
        <dbReference type="ARBA" id="ARBA00022448"/>
    </source>
</evidence>
<evidence type="ECO:0000313" key="11">
    <source>
        <dbReference type="Proteomes" id="UP000479241"/>
    </source>
</evidence>
<dbReference type="InterPro" id="IPR051269">
    <property type="entry name" value="Fe-S_cluster_ET"/>
</dbReference>
<dbReference type="Gene3D" id="3.30.70.20">
    <property type="match status" value="1"/>
</dbReference>
<keyword evidence="4 8" id="KW-0249">Electron transport</keyword>
<dbReference type="EMBL" id="JAAGWG010000012">
    <property type="protein sequence ID" value="NEK86017.1"/>
    <property type="molecule type" value="Genomic_DNA"/>
</dbReference>
<dbReference type="PRINTS" id="PR00352">
    <property type="entry name" value="3FE4SFRDOXIN"/>
</dbReference>
<name>A0A6L9W1N1_9ACTN</name>
<organism evidence="10 11">
    <name type="scientific">Blastococcus saxobsidens</name>
    <dbReference type="NCBI Taxonomy" id="138336"/>
    <lineage>
        <taxon>Bacteria</taxon>
        <taxon>Bacillati</taxon>
        <taxon>Actinomycetota</taxon>
        <taxon>Actinomycetes</taxon>
        <taxon>Geodermatophilales</taxon>
        <taxon>Geodermatophilaceae</taxon>
        <taxon>Blastococcus</taxon>
    </lineage>
</organism>
<dbReference type="AlphaFoldDB" id="A0A6L9W1N1"/>